<dbReference type="InterPro" id="IPR011009">
    <property type="entry name" value="Kinase-like_dom_sf"/>
</dbReference>
<accession>A0ABP7A3J1</accession>
<proteinExistence type="predicted"/>
<keyword evidence="2" id="KW-1185">Reference proteome</keyword>
<evidence type="ECO:0000313" key="2">
    <source>
        <dbReference type="Proteomes" id="UP001501490"/>
    </source>
</evidence>
<evidence type="ECO:0000313" key="1">
    <source>
        <dbReference type="EMBL" id="GAA3624216.1"/>
    </source>
</evidence>
<dbReference type="Pfam" id="PF04655">
    <property type="entry name" value="APH_6_hur"/>
    <property type="match status" value="1"/>
</dbReference>
<evidence type="ECO:0008006" key="3">
    <source>
        <dbReference type="Google" id="ProtNLM"/>
    </source>
</evidence>
<dbReference type="RefSeq" id="WP_344805561.1">
    <property type="nucleotide sequence ID" value="NZ_BAABAB010000020.1"/>
</dbReference>
<organism evidence="1 2">
    <name type="scientific">Microlunatus ginsengisoli</name>
    <dbReference type="NCBI Taxonomy" id="363863"/>
    <lineage>
        <taxon>Bacteria</taxon>
        <taxon>Bacillati</taxon>
        <taxon>Actinomycetota</taxon>
        <taxon>Actinomycetes</taxon>
        <taxon>Propionibacteriales</taxon>
        <taxon>Propionibacteriaceae</taxon>
        <taxon>Microlunatus</taxon>
    </lineage>
</organism>
<dbReference type="Gene3D" id="3.90.1200.10">
    <property type="match status" value="1"/>
</dbReference>
<dbReference type="SUPFAM" id="SSF56112">
    <property type="entry name" value="Protein kinase-like (PK-like)"/>
    <property type="match status" value="1"/>
</dbReference>
<dbReference type="EMBL" id="BAABAB010000020">
    <property type="protein sequence ID" value="GAA3624216.1"/>
    <property type="molecule type" value="Genomic_DNA"/>
</dbReference>
<dbReference type="Proteomes" id="UP001501490">
    <property type="component" value="Unassembled WGS sequence"/>
</dbReference>
<comment type="caution">
    <text evidence="1">The sequence shown here is derived from an EMBL/GenBank/DDBJ whole genome shotgun (WGS) entry which is preliminary data.</text>
</comment>
<dbReference type="InterPro" id="IPR006748">
    <property type="entry name" value="NH2Glyco/OHUrea_AB-resist_kin"/>
</dbReference>
<name>A0ABP7A3J1_9ACTN</name>
<gene>
    <name evidence="1" type="ORF">GCM10022236_28200</name>
</gene>
<protein>
    <recommendedName>
        <fullName evidence="3">Streptomycin 6-kinase</fullName>
    </recommendedName>
</protein>
<sequence length="316" mass="34079">MTGAGPGEADPDATIRLQPLTRAKVGSLGPAGQDWLSRLPATLRELEREWQIRLGRPLPGGSAAYVVAATRADGVPAVVKVVIEPDGLDAQAAILRRADGRGYVRLLGYDPDRRALLMEALGPPLDHTAPAPANWLDLLADTLLAAWRAPEPADTRPDKAGDLAGLITTWWDRLGRPCSPAVYRQALAFAERRRADPGEPVVVHGDPHPGNLLRVLRPRPGAETGYCFVDPDGFVTDRAYDLGVVLRDWTSQLSGADAEPTLRTYCSRLADRTGVDAVRIWEWGFVERVSTGLYLKSFGADGLAGRFLASAEALVP</sequence>
<reference evidence="2" key="1">
    <citation type="journal article" date="2019" name="Int. J. Syst. Evol. Microbiol.">
        <title>The Global Catalogue of Microorganisms (GCM) 10K type strain sequencing project: providing services to taxonomists for standard genome sequencing and annotation.</title>
        <authorList>
            <consortium name="The Broad Institute Genomics Platform"/>
            <consortium name="The Broad Institute Genome Sequencing Center for Infectious Disease"/>
            <person name="Wu L."/>
            <person name="Ma J."/>
        </authorList>
    </citation>
    <scope>NUCLEOTIDE SEQUENCE [LARGE SCALE GENOMIC DNA]</scope>
    <source>
        <strain evidence="2">JCM 16929</strain>
    </source>
</reference>